<dbReference type="Proteomes" id="UP000237673">
    <property type="component" value="Chromosome"/>
</dbReference>
<proteinExistence type="predicted"/>
<accession>A0ABM6S211</accession>
<name>A0ABM6S211_9GAMM</name>
<dbReference type="EMBL" id="CP026378">
    <property type="protein sequence ID" value="AUY25004.1"/>
    <property type="molecule type" value="Genomic_DNA"/>
</dbReference>
<organism evidence="1 2">
    <name type="scientific">Mixta calida</name>
    <dbReference type="NCBI Taxonomy" id="665913"/>
    <lineage>
        <taxon>Bacteria</taxon>
        <taxon>Pseudomonadati</taxon>
        <taxon>Pseudomonadota</taxon>
        <taxon>Gammaproteobacteria</taxon>
        <taxon>Enterobacterales</taxon>
        <taxon>Erwiniaceae</taxon>
        <taxon>Mixta</taxon>
    </lineage>
</organism>
<protein>
    <submittedName>
        <fullName evidence="1">Uncharacterized protein</fullName>
    </submittedName>
</protein>
<evidence type="ECO:0000313" key="1">
    <source>
        <dbReference type="EMBL" id="AUY25004.1"/>
    </source>
</evidence>
<keyword evidence="2" id="KW-1185">Reference proteome</keyword>
<reference evidence="1 2" key="1">
    <citation type="submission" date="2018-01" db="EMBL/GenBank/DDBJ databases">
        <title>Complete and assembled Genome of Pantoea calida DSM22759T.</title>
        <authorList>
            <person name="Stevens M.J.A."/>
            <person name="Zurfluh K."/>
            <person name="Stephan R."/>
        </authorList>
    </citation>
    <scope>NUCLEOTIDE SEQUENCE [LARGE SCALE GENOMIC DNA]</scope>
    <source>
        <strain evidence="1 2">DSM 22759</strain>
    </source>
</reference>
<gene>
    <name evidence="1" type="ORF">C2E16_08850</name>
</gene>
<sequence length="84" mass="9737">MRISGAGARLRDASTERFQTLAVFKFSRQLNSVPFHQTTRYFKRGGQISSFSFFILSRPGFEGLPSLKRLRLSRAPFYRFASRK</sequence>
<evidence type="ECO:0000313" key="2">
    <source>
        <dbReference type="Proteomes" id="UP000237673"/>
    </source>
</evidence>